<comment type="caution">
    <text evidence="1">The sequence shown here is derived from an EMBL/GenBank/DDBJ whole genome shotgun (WGS) entry which is preliminary data.</text>
</comment>
<protein>
    <submittedName>
        <fullName evidence="1">Uncharacterized protein</fullName>
    </submittedName>
</protein>
<gene>
    <name evidence="1" type="ORF">CP10881SC42_0360</name>
</gene>
<dbReference type="EMBL" id="ATND01000001">
    <property type="protein sequence ID" value="EPP38616.1"/>
    <property type="molecule type" value="Genomic_DNA"/>
</dbReference>
<evidence type="ECO:0000313" key="2">
    <source>
        <dbReference type="Proteomes" id="UP000014821"/>
    </source>
</evidence>
<reference evidence="1" key="1">
    <citation type="submission" date="2013-04" db="EMBL/GenBank/DDBJ databases">
        <title>Genome sequence of Chlamydia psittaci 10_881_SC42.</title>
        <authorList>
            <person name="Huot-Creasy H."/>
            <person name="McCracken C.L."/>
            <person name="Humphries M."/>
            <person name="Sachse K."/>
            <person name="Laroucau K."/>
            <person name="Bavoil P."/>
            <person name="Myers G.S."/>
        </authorList>
    </citation>
    <scope>NUCLEOTIDE SEQUENCE [LARGE SCALE GENOMIC DNA]</scope>
    <source>
        <strain evidence="1">10_881_SC42</strain>
    </source>
</reference>
<accession>A0ABN0MT42</accession>
<keyword evidence="2" id="KW-1185">Reference proteome</keyword>
<dbReference type="Proteomes" id="UP000014821">
    <property type="component" value="Unassembled WGS sequence"/>
</dbReference>
<evidence type="ECO:0000313" key="1">
    <source>
        <dbReference type="EMBL" id="EPP38616.1"/>
    </source>
</evidence>
<sequence>MNKHIVLEKHGTAKPIPEVLIEETKQHVLKDHSVRKGPF</sequence>
<organism evidence="1 2">
    <name type="scientific">Chlamydia avium</name>
    <dbReference type="NCBI Taxonomy" id="1457141"/>
    <lineage>
        <taxon>Bacteria</taxon>
        <taxon>Pseudomonadati</taxon>
        <taxon>Chlamydiota</taxon>
        <taxon>Chlamydiia</taxon>
        <taxon>Chlamydiales</taxon>
        <taxon>Chlamydiaceae</taxon>
        <taxon>Chlamydia/Chlamydophila group</taxon>
        <taxon>Chlamydia</taxon>
    </lineage>
</organism>
<proteinExistence type="predicted"/>
<name>A0ABN0MT42_9CHLA</name>